<protein>
    <submittedName>
        <fullName evidence="1">Uncharacterized protein</fullName>
    </submittedName>
</protein>
<evidence type="ECO:0000313" key="1">
    <source>
        <dbReference type="EMBL" id="MCI4383113.1"/>
    </source>
</evidence>
<gene>
    <name evidence="1" type="ORF">PGIGA_G00022550</name>
</gene>
<proteinExistence type="predicted"/>
<reference evidence="1 2" key="1">
    <citation type="journal article" date="2022" name="bioRxiv">
        <title>An ancient truncated duplication of the anti-Mullerian hormone receptor type 2 gene is a potential conserved master sex determinant in the Pangasiidae catfish family.</title>
        <authorList>
            <person name="Wen M."/>
            <person name="Pan Q."/>
            <person name="Jouanno E."/>
            <person name="Montfort J."/>
            <person name="Zahm M."/>
            <person name="Cabau C."/>
            <person name="Klopp C."/>
            <person name="Iampietro C."/>
            <person name="Roques C."/>
            <person name="Bouchez O."/>
            <person name="Castinel A."/>
            <person name="Donnadieu C."/>
            <person name="Parrinello H."/>
            <person name="Poncet C."/>
            <person name="Belmonte E."/>
            <person name="Gautier V."/>
            <person name="Avarre J.-C."/>
            <person name="Dugue R."/>
            <person name="Gustiano R."/>
            <person name="Ha T.T.T."/>
            <person name="Campet M."/>
            <person name="Sriphairoj K."/>
            <person name="Ribolli J."/>
            <person name="de Almeida F.L."/>
            <person name="Desvignes T."/>
            <person name="Postlethwait J.H."/>
            <person name="Bucao C.F."/>
            <person name="Robinson-Rechavi M."/>
            <person name="Bobe J."/>
            <person name="Herpin A."/>
            <person name="Guiguen Y."/>
        </authorList>
    </citation>
    <scope>NUCLEOTIDE SEQUENCE [LARGE SCALE GENOMIC DNA]</scope>
    <source>
        <strain evidence="1">YG-Dec2019</strain>
    </source>
</reference>
<dbReference type="Proteomes" id="UP000829447">
    <property type="component" value="Linkage Group LG11"/>
</dbReference>
<keyword evidence="2" id="KW-1185">Reference proteome</keyword>
<evidence type="ECO:0000313" key="2">
    <source>
        <dbReference type="Proteomes" id="UP000829447"/>
    </source>
</evidence>
<sequence>MRHQLKLSPGSNDALGNSFQMFVKSRETLLSFLINYCCCGRCSQLFCSEAAGHHKCTTHFWAVKKKKIDIQMEMMGGEWRCINLPTRLPHFS</sequence>
<name>A0ACC5WVM5_PANGG</name>
<dbReference type="EMBL" id="CM040464">
    <property type="protein sequence ID" value="MCI4383113.1"/>
    <property type="molecule type" value="Genomic_DNA"/>
</dbReference>
<accession>A0ACC5WVM5</accession>
<comment type="caution">
    <text evidence="1">The sequence shown here is derived from an EMBL/GenBank/DDBJ whole genome shotgun (WGS) entry which is preliminary data.</text>
</comment>
<organism evidence="1 2">
    <name type="scientific">Pangasianodon gigas</name>
    <name type="common">Mekong giant catfish</name>
    <name type="synonym">Pangasius gigas</name>
    <dbReference type="NCBI Taxonomy" id="30993"/>
    <lineage>
        <taxon>Eukaryota</taxon>
        <taxon>Metazoa</taxon>
        <taxon>Chordata</taxon>
        <taxon>Craniata</taxon>
        <taxon>Vertebrata</taxon>
        <taxon>Euteleostomi</taxon>
        <taxon>Actinopterygii</taxon>
        <taxon>Neopterygii</taxon>
        <taxon>Teleostei</taxon>
        <taxon>Ostariophysi</taxon>
        <taxon>Siluriformes</taxon>
        <taxon>Pangasiidae</taxon>
        <taxon>Pangasianodon</taxon>
    </lineage>
</organism>